<reference evidence="1 2" key="1">
    <citation type="journal article" date="2023" name="Arcadia Sci">
        <title>De novo assembly of a long-read Amblyomma americanum tick genome.</title>
        <authorList>
            <person name="Chou S."/>
            <person name="Poskanzer K.E."/>
            <person name="Rollins M."/>
            <person name="Thuy-Boun P.S."/>
        </authorList>
    </citation>
    <scope>NUCLEOTIDE SEQUENCE [LARGE SCALE GENOMIC DNA]</scope>
    <source>
        <strain evidence="1">F_SG_1</strain>
        <tissue evidence="1">Salivary glands</tissue>
    </source>
</reference>
<keyword evidence="2" id="KW-1185">Reference proteome</keyword>
<evidence type="ECO:0000313" key="2">
    <source>
        <dbReference type="Proteomes" id="UP001321473"/>
    </source>
</evidence>
<gene>
    <name evidence="1" type="ORF">V5799_033098</name>
</gene>
<accession>A0AAQ4DPA2</accession>
<dbReference type="AlphaFoldDB" id="A0AAQ4DPA2"/>
<comment type="caution">
    <text evidence="1">The sequence shown here is derived from an EMBL/GenBank/DDBJ whole genome shotgun (WGS) entry which is preliminary data.</text>
</comment>
<protein>
    <submittedName>
        <fullName evidence="1">Uncharacterized protein</fullName>
    </submittedName>
</protein>
<name>A0AAQ4DPA2_AMBAM</name>
<evidence type="ECO:0000313" key="1">
    <source>
        <dbReference type="EMBL" id="KAK8764292.1"/>
    </source>
</evidence>
<dbReference type="EMBL" id="JARKHS020028408">
    <property type="protein sequence ID" value="KAK8764292.1"/>
    <property type="molecule type" value="Genomic_DNA"/>
</dbReference>
<dbReference type="Proteomes" id="UP001321473">
    <property type="component" value="Unassembled WGS sequence"/>
</dbReference>
<organism evidence="1 2">
    <name type="scientific">Amblyomma americanum</name>
    <name type="common">Lone star tick</name>
    <dbReference type="NCBI Taxonomy" id="6943"/>
    <lineage>
        <taxon>Eukaryota</taxon>
        <taxon>Metazoa</taxon>
        <taxon>Ecdysozoa</taxon>
        <taxon>Arthropoda</taxon>
        <taxon>Chelicerata</taxon>
        <taxon>Arachnida</taxon>
        <taxon>Acari</taxon>
        <taxon>Parasitiformes</taxon>
        <taxon>Ixodida</taxon>
        <taxon>Ixodoidea</taxon>
        <taxon>Ixodidae</taxon>
        <taxon>Amblyomminae</taxon>
        <taxon>Amblyomma</taxon>
    </lineage>
</organism>
<proteinExistence type="predicted"/>
<sequence length="191" mass="22029">MTPPVHISAVDGFHPLSYDIYRTVVAAEDKLTKYNAFTGFVHEAVQSVSLRRAFKKLMEMPNWGDYSNNLGFIHGTFTPARIPFRLPGEGRFAGIALHHAARETLYQADRADGCAAGIRVPHTGIVDGPPLHYYWPLLMKPCEENWWKIFTMSQNYMDYYTYLCMPHYWYISMEYQIAIHSTIVMVAIFPR</sequence>